<evidence type="ECO:0000313" key="1">
    <source>
        <dbReference type="EMBL" id="GEP59089.1"/>
    </source>
</evidence>
<gene>
    <name evidence="1" type="ORF">RSO01_62550</name>
</gene>
<comment type="caution">
    <text evidence="1">The sequence shown here is derived from an EMBL/GenBank/DDBJ whole genome shotgun (WGS) entry which is preliminary data.</text>
</comment>
<accession>A0A512NJG2</accession>
<dbReference type="AlphaFoldDB" id="A0A512NJG2"/>
<reference evidence="1 2" key="1">
    <citation type="submission" date="2019-07" db="EMBL/GenBank/DDBJ databases">
        <title>Whole genome shotgun sequence of Reyranella soli NBRC 108950.</title>
        <authorList>
            <person name="Hosoyama A."/>
            <person name="Uohara A."/>
            <person name="Ohji S."/>
            <person name="Ichikawa N."/>
        </authorList>
    </citation>
    <scope>NUCLEOTIDE SEQUENCE [LARGE SCALE GENOMIC DNA]</scope>
    <source>
        <strain evidence="1 2">NBRC 108950</strain>
    </source>
</reference>
<organism evidence="1 2">
    <name type="scientific">Reyranella soli</name>
    <dbReference type="NCBI Taxonomy" id="1230389"/>
    <lineage>
        <taxon>Bacteria</taxon>
        <taxon>Pseudomonadati</taxon>
        <taxon>Pseudomonadota</taxon>
        <taxon>Alphaproteobacteria</taxon>
        <taxon>Hyphomicrobiales</taxon>
        <taxon>Reyranellaceae</taxon>
        <taxon>Reyranella</taxon>
    </lineage>
</organism>
<dbReference type="Proteomes" id="UP000321058">
    <property type="component" value="Unassembled WGS sequence"/>
</dbReference>
<evidence type="ECO:0000313" key="2">
    <source>
        <dbReference type="Proteomes" id="UP000321058"/>
    </source>
</evidence>
<keyword evidence="2" id="KW-1185">Reference proteome</keyword>
<name>A0A512NJG2_9HYPH</name>
<proteinExistence type="predicted"/>
<dbReference type="Gene3D" id="3.30.360.10">
    <property type="entry name" value="Dihydrodipicolinate Reductase, domain 2"/>
    <property type="match status" value="1"/>
</dbReference>
<sequence length="172" mass="18844">MCPYVDTGLHENRTAAERANPSAYGLDRCVFRLDDPIVDNQVVSFELESGTRGTYYLAMQGPRRSERRITLIGDAARLDGVFEDGSFTIAYTDPDREPIVWSTKGRKLSGHGGGDVSSVMSFFNACVGRSSPPIKKVEDALAGLVFAASAEQSRTGHQMVTLQDNDFYLNQA</sequence>
<protein>
    <recommendedName>
        <fullName evidence="3">Gfo/Idh/MocA-like oxidoreductase C-terminal domain-containing protein</fullName>
    </recommendedName>
</protein>
<dbReference type="EMBL" id="BKAJ01000118">
    <property type="protein sequence ID" value="GEP59089.1"/>
    <property type="molecule type" value="Genomic_DNA"/>
</dbReference>
<evidence type="ECO:0008006" key="3">
    <source>
        <dbReference type="Google" id="ProtNLM"/>
    </source>
</evidence>